<protein>
    <recommendedName>
        <fullName evidence="4">DUF975 family protein</fullName>
    </recommendedName>
</protein>
<sequence>MWTRKHLKHQAKKSLKSNYQKMVSICFLIAFLTTSFASSTFIFRQFRPGLQTIFVQTHLNFPDVSNSSIAADTLHHVFQISLSGSPLASLFEHMLNIYTSGRSFLFAALKAVNEAFHDPFSTSFFLLLLGVLLSFLYTVFIQNVLLIGEARFFLEARTYQKTTIGKLFFLYKVNFFSHPAWIMTCRCVFQTFWNLTFIGGIIKKYEYSMIPYILAENPTMGRKDAFFLSRQLMRGNKWRMFLLHLSFIGWSILSLLTFGILDFLFVNPYQTATDAELYMTLRKNYIRSRAPRYELFNDPLLEQELSDDELLIRKALYDDSEGPYTKIAYFEPHQYPAFLFSVQPPVRAVHQPMAPTASYHPLTLASLFFLFSILGWILETLSYLTMEGVFLNRSILLGPWIPLYGICGVLSVTMLHRFAKNPILAFCMNGLLYSVIGYLSDFTVQMIWHADLHKISQYFCPSLLPPFFADAMFLGLIGCTCQYFIAPKWKQVTRKIPLWFLLCVCVLLGMLMLLDVFFAFYR</sequence>
<feature type="transmembrane region" description="Helical" evidence="1">
    <location>
        <begin position="463"/>
        <end position="486"/>
    </location>
</feature>
<evidence type="ECO:0008006" key="4">
    <source>
        <dbReference type="Google" id="ProtNLM"/>
    </source>
</evidence>
<dbReference type="EMBL" id="NIHM01000006">
    <property type="protein sequence ID" value="PLT56177.1"/>
    <property type="molecule type" value="Genomic_DNA"/>
</dbReference>
<dbReference type="RefSeq" id="WP_101879400.1">
    <property type="nucleotide sequence ID" value="NZ_CACRUK010000012.1"/>
</dbReference>
<evidence type="ECO:0000256" key="1">
    <source>
        <dbReference type="SAM" id="Phobius"/>
    </source>
</evidence>
<dbReference type="Proteomes" id="UP000234849">
    <property type="component" value="Unassembled WGS sequence"/>
</dbReference>
<dbReference type="InterPro" id="IPR010540">
    <property type="entry name" value="CmpB_TMEM229"/>
</dbReference>
<gene>
    <name evidence="2" type="ORF">CDL18_05765</name>
</gene>
<dbReference type="PANTHER" id="PTHR40076">
    <property type="entry name" value="MEMBRANE PROTEIN-RELATED"/>
    <property type="match status" value="1"/>
</dbReference>
<dbReference type="PANTHER" id="PTHR40076:SF1">
    <property type="entry name" value="MEMBRANE PROTEIN"/>
    <property type="match status" value="1"/>
</dbReference>
<feature type="transmembrane region" description="Helical" evidence="1">
    <location>
        <begin position="396"/>
        <end position="416"/>
    </location>
</feature>
<feature type="transmembrane region" description="Helical" evidence="1">
    <location>
        <begin position="124"/>
        <end position="147"/>
    </location>
</feature>
<evidence type="ECO:0000313" key="2">
    <source>
        <dbReference type="EMBL" id="PLT56177.1"/>
    </source>
</evidence>
<dbReference type="AlphaFoldDB" id="A0A2N5NJI3"/>
<organism evidence="2 3">
    <name type="scientific">Mediterraneibacter gnavus</name>
    <name type="common">Ruminococcus gnavus</name>
    <dbReference type="NCBI Taxonomy" id="33038"/>
    <lineage>
        <taxon>Bacteria</taxon>
        <taxon>Bacillati</taxon>
        <taxon>Bacillota</taxon>
        <taxon>Clostridia</taxon>
        <taxon>Lachnospirales</taxon>
        <taxon>Lachnospiraceae</taxon>
        <taxon>Mediterraneibacter</taxon>
    </lineage>
</organism>
<feature type="transmembrane region" description="Helical" evidence="1">
    <location>
        <begin position="422"/>
        <end position="442"/>
    </location>
</feature>
<dbReference type="Pfam" id="PF06541">
    <property type="entry name" value="ABC_trans_CmpB"/>
    <property type="match status" value="1"/>
</dbReference>
<feature type="transmembrane region" description="Helical" evidence="1">
    <location>
        <begin position="362"/>
        <end position="384"/>
    </location>
</feature>
<feature type="transmembrane region" description="Helical" evidence="1">
    <location>
        <begin position="240"/>
        <end position="261"/>
    </location>
</feature>
<proteinExistence type="predicted"/>
<keyword evidence="1" id="KW-1133">Transmembrane helix</keyword>
<reference evidence="2 3" key="1">
    <citation type="journal article" date="2017" name="Genome Med.">
        <title>A novel Ruminococcus gnavus clade enriched in inflammatory bowel disease patients.</title>
        <authorList>
            <person name="Hall A.B."/>
            <person name="Yassour M."/>
            <person name="Sauk J."/>
            <person name="Garner A."/>
            <person name="Jiang X."/>
            <person name="Arthur T."/>
            <person name="Lagoudas G.K."/>
            <person name="Vatanen T."/>
            <person name="Fornelos N."/>
            <person name="Wilson R."/>
            <person name="Bertha M."/>
            <person name="Cohen M."/>
            <person name="Garber J."/>
            <person name="Khalili H."/>
            <person name="Gevers D."/>
            <person name="Ananthakrishnan A.N."/>
            <person name="Kugathasan S."/>
            <person name="Lander E.S."/>
            <person name="Blainey P."/>
            <person name="Vlamakis H."/>
            <person name="Xavier R.J."/>
            <person name="Huttenhower C."/>
        </authorList>
    </citation>
    <scope>NUCLEOTIDE SEQUENCE [LARGE SCALE GENOMIC DNA]</scope>
    <source>
        <strain evidence="2 3">RJX1118</strain>
    </source>
</reference>
<name>A0A2N5NJI3_MEDGN</name>
<dbReference type="InterPro" id="IPR010380">
    <property type="entry name" value="DUF975"/>
</dbReference>
<keyword evidence="1" id="KW-0472">Membrane</keyword>
<comment type="caution">
    <text evidence="2">The sequence shown here is derived from an EMBL/GenBank/DDBJ whole genome shotgun (WGS) entry which is preliminary data.</text>
</comment>
<dbReference type="Pfam" id="PF06161">
    <property type="entry name" value="DUF975"/>
    <property type="match status" value="1"/>
</dbReference>
<accession>A0A2N5NJI3</accession>
<evidence type="ECO:0000313" key="3">
    <source>
        <dbReference type="Proteomes" id="UP000234849"/>
    </source>
</evidence>
<keyword evidence="1" id="KW-0812">Transmembrane</keyword>
<feature type="transmembrane region" description="Helical" evidence="1">
    <location>
        <begin position="498"/>
        <end position="521"/>
    </location>
</feature>